<dbReference type="FunFam" id="3.40.30.10:FF:000007">
    <property type="entry name" value="Thioredoxin-dependent thiol peroxidase"/>
    <property type="match status" value="1"/>
</dbReference>
<dbReference type="InterPro" id="IPR013766">
    <property type="entry name" value="Thioredoxin_domain"/>
</dbReference>
<evidence type="ECO:0000256" key="4">
    <source>
        <dbReference type="ARBA" id="ARBA00022559"/>
    </source>
</evidence>
<dbReference type="KEGG" id="ssua:FPZ54_07395"/>
<keyword evidence="16" id="KW-1185">Reference proteome</keyword>
<keyword evidence="7" id="KW-1015">Disulfide bond</keyword>
<dbReference type="Pfam" id="PF00578">
    <property type="entry name" value="AhpC-TSA"/>
    <property type="match status" value="1"/>
</dbReference>
<evidence type="ECO:0000256" key="3">
    <source>
        <dbReference type="ARBA" id="ARBA00013017"/>
    </source>
</evidence>
<evidence type="ECO:0000313" key="16">
    <source>
        <dbReference type="Proteomes" id="UP000318055"/>
    </source>
</evidence>
<dbReference type="CDD" id="cd03017">
    <property type="entry name" value="PRX_BCP"/>
    <property type="match status" value="1"/>
</dbReference>
<dbReference type="SUPFAM" id="SSF52833">
    <property type="entry name" value="Thioredoxin-like"/>
    <property type="match status" value="1"/>
</dbReference>
<protein>
    <recommendedName>
        <fullName evidence="3">thioredoxin-dependent peroxiredoxin</fullName>
        <ecNumber evidence="3">1.11.1.24</ecNumber>
    </recommendedName>
    <alternativeName>
        <fullName evidence="9">Thioredoxin peroxidase</fullName>
    </alternativeName>
    <alternativeName>
        <fullName evidence="11">Thioredoxin-dependent peroxiredoxin Bcp</fullName>
    </alternativeName>
</protein>
<proteinExistence type="inferred from homology"/>
<evidence type="ECO:0000256" key="8">
    <source>
        <dbReference type="ARBA" id="ARBA00023284"/>
    </source>
</evidence>
<dbReference type="PIRSF" id="PIRSF000239">
    <property type="entry name" value="AHPC"/>
    <property type="match status" value="1"/>
</dbReference>
<evidence type="ECO:0000256" key="1">
    <source>
        <dbReference type="ARBA" id="ARBA00003330"/>
    </source>
</evidence>
<dbReference type="InterPro" id="IPR036249">
    <property type="entry name" value="Thioredoxin-like_sf"/>
</dbReference>
<evidence type="ECO:0000256" key="9">
    <source>
        <dbReference type="ARBA" id="ARBA00032824"/>
    </source>
</evidence>
<evidence type="ECO:0000256" key="13">
    <source>
        <dbReference type="PIRSR" id="PIRSR000239-1"/>
    </source>
</evidence>
<keyword evidence="5" id="KW-0049">Antioxidant</keyword>
<comment type="catalytic activity">
    <reaction evidence="12">
        <text>a hydroperoxide + [thioredoxin]-dithiol = an alcohol + [thioredoxin]-disulfide + H2O</text>
        <dbReference type="Rhea" id="RHEA:62620"/>
        <dbReference type="Rhea" id="RHEA-COMP:10698"/>
        <dbReference type="Rhea" id="RHEA-COMP:10700"/>
        <dbReference type="ChEBI" id="CHEBI:15377"/>
        <dbReference type="ChEBI" id="CHEBI:29950"/>
        <dbReference type="ChEBI" id="CHEBI:30879"/>
        <dbReference type="ChEBI" id="CHEBI:35924"/>
        <dbReference type="ChEBI" id="CHEBI:50058"/>
        <dbReference type="EC" id="1.11.1.24"/>
    </reaction>
</comment>
<dbReference type="GO" id="GO:0034599">
    <property type="term" value="P:cellular response to oxidative stress"/>
    <property type="evidence" value="ECO:0007669"/>
    <property type="project" value="TreeGrafter"/>
</dbReference>
<dbReference type="Gene3D" id="3.40.30.10">
    <property type="entry name" value="Glutaredoxin"/>
    <property type="match status" value="1"/>
</dbReference>
<evidence type="ECO:0000256" key="11">
    <source>
        <dbReference type="ARBA" id="ARBA00042639"/>
    </source>
</evidence>
<sequence>MAIEEGDRLPAVDLVDLDGKTFRLDSLAGAPLVLYFYPKDDTAGCTREAQDFSAFKAQFDARGVAILGVSRDNTIKHQKFVNKYDLTIPLATDPDGKVLEAFGAWVEKSMYGKKYMGIDRSTFLFDADGRLVRAWRKVRVPGHVIEVLEAAKDIGAA</sequence>
<evidence type="ECO:0000256" key="7">
    <source>
        <dbReference type="ARBA" id="ARBA00023157"/>
    </source>
</evidence>
<evidence type="ECO:0000256" key="6">
    <source>
        <dbReference type="ARBA" id="ARBA00023002"/>
    </source>
</evidence>
<evidence type="ECO:0000313" key="15">
    <source>
        <dbReference type="EMBL" id="QDX25863.1"/>
    </source>
</evidence>
<evidence type="ECO:0000256" key="2">
    <source>
        <dbReference type="ARBA" id="ARBA00011245"/>
    </source>
</evidence>
<feature type="active site" description="Cysteine sulfenic acid (-SOH) intermediate; for peroxidase activity" evidence="13">
    <location>
        <position position="45"/>
    </location>
</feature>
<keyword evidence="4" id="KW-0575">Peroxidase</keyword>
<comment type="similarity">
    <text evidence="10">Belongs to the peroxiredoxin family. BCP/PrxQ subfamily.</text>
</comment>
<dbReference type="GO" id="GO:0008379">
    <property type="term" value="F:thioredoxin peroxidase activity"/>
    <property type="evidence" value="ECO:0007669"/>
    <property type="project" value="TreeGrafter"/>
</dbReference>
<dbReference type="GO" id="GO:0005737">
    <property type="term" value="C:cytoplasm"/>
    <property type="evidence" value="ECO:0007669"/>
    <property type="project" value="TreeGrafter"/>
</dbReference>
<dbReference type="EC" id="1.11.1.24" evidence="3"/>
<dbReference type="InterPro" id="IPR050924">
    <property type="entry name" value="Peroxiredoxin_BCP/PrxQ"/>
</dbReference>
<dbReference type="PROSITE" id="PS51352">
    <property type="entry name" value="THIOREDOXIN_2"/>
    <property type="match status" value="1"/>
</dbReference>
<evidence type="ECO:0000256" key="12">
    <source>
        <dbReference type="ARBA" id="ARBA00049091"/>
    </source>
</evidence>
<keyword evidence="6" id="KW-0560">Oxidoreductase</keyword>
<keyword evidence="8" id="KW-0676">Redox-active center</keyword>
<comment type="function">
    <text evidence="1">Thiol-specific peroxidase that catalyzes the reduction of hydrogen peroxide and organic hydroperoxides to water and alcohols, respectively. Plays a role in cell protection against oxidative stress by detoxifying peroxides and as sensor of hydrogen peroxide-mediated signaling events.</text>
</comment>
<organism evidence="15 16">
    <name type="scientific">Sphingomonas suaedae</name>
    <dbReference type="NCBI Taxonomy" id="2599297"/>
    <lineage>
        <taxon>Bacteria</taxon>
        <taxon>Pseudomonadati</taxon>
        <taxon>Pseudomonadota</taxon>
        <taxon>Alphaproteobacteria</taxon>
        <taxon>Sphingomonadales</taxon>
        <taxon>Sphingomonadaceae</taxon>
        <taxon>Sphingomonas</taxon>
    </lineage>
</organism>
<name>A0A518REL6_9SPHN</name>
<accession>A0A518REL6</accession>
<evidence type="ECO:0000259" key="14">
    <source>
        <dbReference type="PROSITE" id="PS51352"/>
    </source>
</evidence>
<reference evidence="15 16" key="1">
    <citation type="submission" date="2019-07" db="EMBL/GenBank/DDBJ databases">
        <title>Sphingomonas alkalisoli sp. nov., isolated from rhizosphere soil of Suaedae salsa.</title>
        <authorList>
            <person name="Zhang H."/>
            <person name="Xu L."/>
            <person name="Zhang J.-X."/>
            <person name="Sun J.-Q."/>
        </authorList>
    </citation>
    <scope>NUCLEOTIDE SEQUENCE [LARGE SCALE GENOMIC DNA]</scope>
    <source>
        <strain evidence="15 16">XS-10</strain>
    </source>
</reference>
<gene>
    <name evidence="15" type="ORF">FPZ54_07395</name>
</gene>
<dbReference type="PANTHER" id="PTHR42801:SF4">
    <property type="entry name" value="AHPC_TSA FAMILY PROTEIN"/>
    <property type="match status" value="1"/>
</dbReference>
<dbReference type="RefSeq" id="WP_145846106.1">
    <property type="nucleotide sequence ID" value="NZ_CP042239.1"/>
</dbReference>
<feature type="domain" description="Thioredoxin" evidence="14">
    <location>
        <begin position="3"/>
        <end position="156"/>
    </location>
</feature>
<dbReference type="InterPro" id="IPR024706">
    <property type="entry name" value="Peroxiredoxin_AhpC-typ"/>
</dbReference>
<dbReference type="AlphaFoldDB" id="A0A518REL6"/>
<dbReference type="EMBL" id="CP042239">
    <property type="protein sequence ID" value="QDX25863.1"/>
    <property type="molecule type" value="Genomic_DNA"/>
</dbReference>
<dbReference type="PANTHER" id="PTHR42801">
    <property type="entry name" value="THIOREDOXIN-DEPENDENT PEROXIDE REDUCTASE"/>
    <property type="match status" value="1"/>
</dbReference>
<comment type="subunit">
    <text evidence="2">Monomer.</text>
</comment>
<dbReference type="InterPro" id="IPR000866">
    <property type="entry name" value="AhpC/TSA"/>
</dbReference>
<dbReference type="Proteomes" id="UP000318055">
    <property type="component" value="Chromosome"/>
</dbReference>
<evidence type="ECO:0000256" key="10">
    <source>
        <dbReference type="ARBA" id="ARBA00038489"/>
    </source>
</evidence>
<dbReference type="GO" id="GO:0045454">
    <property type="term" value="P:cell redox homeostasis"/>
    <property type="evidence" value="ECO:0007669"/>
    <property type="project" value="TreeGrafter"/>
</dbReference>
<dbReference type="OrthoDB" id="9812811at2"/>
<evidence type="ECO:0000256" key="5">
    <source>
        <dbReference type="ARBA" id="ARBA00022862"/>
    </source>
</evidence>